<evidence type="ECO:0000259" key="1">
    <source>
        <dbReference type="Pfam" id="PF05378"/>
    </source>
</evidence>
<keyword evidence="3" id="KW-1185">Reference proteome</keyword>
<dbReference type="SUPFAM" id="SSF53067">
    <property type="entry name" value="Actin-like ATPase domain"/>
    <property type="match status" value="1"/>
</dbReference>
<organism evidence="2 3">
    <name type="scientific">gamma proteobacterium HTCC2207</name>
    <dbReference type="NCBI Taxonomy" id="314287"/>
    <lineage>
        <taxon>Bacteria</taxon>
        <taxon>Pseudomonadati</taxon>
        <taxon>Pseudomonadota</taxon>
        <taxon>Gammaproteobacteria</taxon>
        <taxon>Cellvibrionales</taxon>
        <taxon>Porticoccaceae</taxon>
        <taxon>SAR92 clade</taxon>
    </lineage>
</organism>
<feature type="domain" description="Hydantoinase/oxoprolinase N-terminal" evidence="1">
    <location>
        <begin position="25"/>
        <end position="102"/>
    </location>
</feature>
<dbReference type="InterPro" id="IPR045079">
    <property type="entry name" value="Oxoprolinase-like"/>
</dbReference>
<dbReference type="InterPro" id="IPR008040">
    <property type="entry name" value="Hydant_A_N"/>
</dbReference>
<name>Q1YPG2_9GAMM</name>
<accession>Q1YPG2</accession>
<dbReference type="HOGENOM" id="CLU_2246083_0_0_6"/>
<dbReference type="EMBL" id="AAPI01000010">
    <property type="protein sequence ID" value="EAS46073.1"/>
    <property type="molecule type" value="Genomic_DNA"/>
</dbReference>
<dbReference type="PANTHER" id="PTHR11365:SF23">
    <property type="entry name" value="HYPOTHETICAL 5-OXOPROLINASE (EUROFUNG)-RELATED"/>
    <property type="match status" value="1"/>
</dbReference>
<sequence length="104" mass="10961">MALKKLKNIKKIKHKKSSEIKMSYRLGVDVGGTFTDLLLINEATGETHTAKVPSTPEDSSIGVLNGIARICDESGVNPAEVGRVMHGTTVATNAVLTGRGAKSV</sequence>
<dbReference type="eggNOG" id="COG0145">
    <property type="taxonomic scope" value="Bacteria"/>
</dbReference>
<protein>
    <recommendedName>
        <fullName evidence="1">Hydantoinase/oxoprolinase N-terminal domain-containing protein</fullName>
    </recommendedName>
</protein>
<comment type="caution">
    <text evidence="2">The sequence shown here is derived from an EMBL/GenBank/DDBJ whole genome shotgun (WGS) entry which is preliminary data.</text>
</comment>
<dbReference type="GO" id="GO:0017168">
    <property type="term" value="F:5-oxoprolinase (ATP-hydrolyzing) activity"/>
    <property type="evidence" value="ECO:0007669"/>
    <property type="project" value="TreeGrafter"/>
</dbReference>
<gene>
    <name evidence="2" type="ORF">GB2207_02870</name>
</gene>
<dbReference type="PANTHER" id="PTHR11365">
    <property type="entry name" value="5-OXOPROLINASE RELATED"/>
    <property type="match status" value="1"/>
</dbReference>
<dbReference type="Pfam" id="PF05378">
    <property type="entry name" value="Hydant_A_N"/>
    <property type="match status" value="1"/>
</dbReference>
<dbReference type="AlphaFoldDB" id="Q1YPG2"/>
<dbReference type="STRING" id="314287.GB2207_02870"/>
<dbReference type="GO" id="GO:0005829">
    <property type="term" value="C:cytosol"/>
    <property type="evidence" value="ECO:0007669"/>
    <property type="project" value="TreeGrafter"/>
</dbReference>
<reference evidence="2 3" key="1">
    <citation type="submission" date="2006-03" db="EMBL/GenBank/DDBJ databases">
        <authorList>
            <person name="Giovannoni S.J."/>
            <person name="Cho J.-C."/>
            <person name="Ferriera S."/>
            <person name="Johnson J."/>
            <person name="Kravitz S."/>
            <person name="Halpern A."/>
            <person name="Remington K."/>
            <person name="Beeson K."/>
            <person name="Tran B."/>
            <person name="Rogers Y.-H."/>
            <person name="Friedman R."/>
            <person name="Venter J.C."/>
        </authorList>
    </citation>
    <scope>NUCLEOTIDE SEQUENCE [LARGE SCALE GENOMIC DNA]</scope>
    <source>
        <strain evidence="2 3">HTCC2207</strain>
    </source>
</reference>
<dbReference type="Proteomes" id="UP000005555">
    <property type="component" value="Unassembled WGS sequence"/>
</dbReference>
<evidence type="ECO:0000313" key="2">
    <source>
        <dbReference type="EMBL" id="EAS46073.1"/>
    </source>
</evidence>
<evidence type="ECO:0000313" key="3">
    <source>
        <dbReference type="Proteomes" id="UP000005555"/>
    </source>
</evidence>
<dbReference type="Gene3D" id="3.30.420.40">
    <property type="match status" value="1"/>
</dbReference>
<proteinExistence type="predicted"/>
<dbReference type="InterPro" id="IPR043129">
    <property type="entry name" value="ATPase_NBD"/>
</dbReference>
<dbReference type="GO" id="GO:0006749">
    <property type="term" value="P:glutathione metabolic process"/>
    <property type="evidence" value="ECO:0007669"/>
    <property type="project" value="TreeGrafter"/>
</dbReference>